<sequence length="291" mass="30874">MTEGKSRALLAKGDGAKERNATIAFSSQPVETMRGFVAANVPANAQRCLTQAIYYEAGFEPEDGKRAVAQVVLNRVRHPAYPNSVCGVVYEGSNQRVCQFSFTCDGALSRPPAAGAWASANRIAREALAGRVEKSVGSATHYHADYVVPRWAYSLGKVRQLGSHIFYRFNGGLGSARAFSALYSGSESIPSVRMADTPTSGGPDPQTGRYENGLTVAPDVKDRHASSDIGGRLDTTKEWRLELPKAGRYKQLVAAHGDAKAPAKAEPAKTATATAAPGFGDLLTEDAEPGA</sequence>
<protein>
    <recommendedName>
        <fullName evidence="2">Cell wall hydrolase SleB domain-containing protein</fullName>
    </recommendedName>
</protein>
<dbReference type="InterPro" id="IPR011105">
    <property type="entry name" value="Cell_wall_hydrolase_SleB"/>
</dbReference>
<evidence type="ECO:0000313" key="3">
    <source>
        <dbReference type="EMBL" id="AKM11721.1"/>
    </source>
</evidence>
<proteinExistence type="predicted"/>
<dbReference type="Proteomes" id="UP000035287">
    <property type="component" value="Chromosome"/>
</dbReference>
<dbReference type="Gene3D" id="1.10.10.2520">
    <property type="entry name" value="Cell wall hydrolase SleB, domain 1"/>
    <property type="match status" value="1"/>
</dbReference>
<keyword evidence="4" id="KW-1185">Reference proteome</keyword>
<gene>
    <name evidence="3" type="ORF">AB433_09760</name>
</gene>
<organism evidence="3 4">
    <name type="scientific">Croceicoccus naphthovorans</name>
    <dbReference type="NCBI Taxonomy" id="1348774"/>
    <lineage>
        <taxon>Bacteria</taxon>
        <taxon>Pseudomonadati</taxon>
        <taxon>Pseudomonadota</taxon>
        <taxon>Alphaproteobacteria</taxon>
        <taxon>Sphingomonadales</taxon>
        <taxon>Erythrobacteraceae</taxon>
        <taxon>Croceicoccus</taxon>
    </lineage>
</organism>
<feature type="domain" description="Cell wall hydrolase SleB" evidence="2">
    <location>
        <begin position="60"/>
        <end position="167"/>
    </location>
</feature>
<accession>A0A0G3XM60</accession>
<dbReference type="Pfam" id="PF07486">
    <property type="entry name" value="Hydrolase_2"/>
    <property type="match status" value="1"/>
</dbReference>
<feature type="region of interest" description="Disordered" evidence="1">
    <location>
        <begin position="260"/>
        <end position="291"/>
    </location>
</feature>
<dbReference type="PATRIC" id="fig|1348774.3.peg.2047"/>
<evidence type="ECO:0000256" key="1">
    <source>
        <dbReference type="SAM" id="MobiDB-lite"/>
    </source>
</evidence>
<dbReference type="EMBL" id="CP011770">
    <property type="protein sequence ID" value="AKM11721.1"/>
    <property type="molecule type" value="Genomic_DNA"/>
</dbReference>
<evidence type="ECO:0000259" key="2">
    <source>
        <dbReference type="Pfam" id="PF07486"/>
    </source>
</evidence>
<dbReference type="GO" id="GO:0016787">
    <property type="term" value="F:hydrolase activity"/>
    <property type="evidence" value="ECO:0007669"/>
    <property type="project" value="InterPro"/>
</dbReference>
<dbReference type="STRING" id="1348774.AB433_09760"/>
<feature type="compositionally biased region" description="Low complexity" evidence="1">
    <location>
        <begin position="268"/>
        <end position="277"/>
    </location>
</feature>
<dbReference type="InterPro" id="IPR042047">
    <property type="entry name" value="SleB_dom1"/>
</dbReference>
<dbReference type="AlphaFoldDB" id="A0A0G3XM60"/>
<dbReference type="KEGG" id="cna:AB433_09760"/>
<reference evidence="3 4" key="1">
    <citation type="submission" date="2015-06" db="EMBL/GenBank/DDBJ databases">
        <authorList>
            <person name="Zeng Y."/>
            <person name="Huang Y."/>
        </authorList>
    </citation>
    <scope>NUCLEOTIDE SEQUENCE [LARGE SCALE GENOMIC DNA]</scope>
    <source>
        <strain evidence="3 4">PQ-2</strain>
    </source>
</reference>
<evidence type="ECO:0000313" key="4">
    <source>
        <dbReference type="Proteomes" id="UP000035287"/>
    </source>
</evidence>
<name>A0A0G3XM60_9SPHN</name>